<dbReference type="InterPro" id="IPR016066">
    <property type="entry name" value="A-D-PHexomutase_CS"/>
</dbReference>
<gene>
    <name evidence="12" type="ORF">JQC93_07675</name>
</gene>
<dbReference type="InterPro" id="IPR005846">
    <property type="entry name" value="A-D-PHexomutase_a/b/a-III"/>
</dbReference>
<feature type="domain" description="Alpha-D-phosphohexomutase alpha/beta/alpha" evidence="9">
    <location>
        <begin position="14"/>
        <end position="131"/>
    </location>
</feature>
<protein>
    <submittedName>
        <fullName evidence="12">Phosphomannomutase</fullName>
    </submittedName>
</protein>
<evidence type="ECO:0000256" key="3">
    <source>
        <dbReference type="ARBA" id="ARBA00022553"/>
    </source>
</evidence>
<feature type="domain" description="Alpha-D-phosphohexomutase alpha/beta/alpha" evidence="10">
    <location>
        <begin position="163"/>
        <end position="260"/>
    </location>
</feature>
<evidence type="ECO:0000256" key="6">
    <source>
        <dbReference type="ARBA" id="ARBA00023235"/>
    </source>
</evidence>
<dbReference type="PROSITE" id="PS00710">
    <property type="entry name" value="PGM_PMM"/>
    <property type="match status" value="1"/>
</dbReference>
<dbReference type="Proteomes" id="UP000809621">
    <property type="component" value="Unassembled WGS sequence"/>
</dbReference>
<dbReference type="InterPro" id="IPR005845">
    <property type="entry name" value="A-D-PHexomutase_a/b/a-II"/>
</dbReference>
<dbReference type="Pfam" id="PF02880">
    <property type="entry name" value="PGM_PMM_III"/>
    <property type="match status" value="1"/>
</dbReference>
<keyword evidence="4 7" id="KW-0479">Metal-binding</keyword>
<organism evidence="12 13">
    <name type="scientific">Vibrio ulleungensis</name>
    <dbReference type="NCBI Taxonomy" id="2807619"/>
    <lineage>
        <taxon>Bacteria</taxon>
        <taxon>Pseudomonadati</taxon>
        <taxon>Pseudomonadota</taxon>
        <taxon>Gammaproteobacteria</taxon>
        <taxon>Vibrionales</taxon>
        <taxon>Vibrionaceae</taxon>
        <taxon>Vibrio</taxon>
    </lineage>
</organism>
<evidence type="ECO:0000259" key="10">
    <source>
        <dbReference type="Pfam" id="PF02879"/>
    </source>
</evidence>
<dbReference type="InterPro" id="IPR050060">
    <property type="entry name" value="Phosphoglucosamine_mutase"/>
</dbReference>
<sequence length="478" mass="51529">MTTVSTVIEQGNIAFGTSGARGLVSDFTAPICAAFTLGFLTSQQSKSVVIGIDNRPSSPLIASYCAFAALSLGYQVEYCGVLPTPALAAYAMSLNIPSIMITGSHIPFDRNGIKFYRADGEISKADEQAIIGNQYQLDAPLIAELSGIDQHSLPKASHSASQYYIERYTKLFANNTLKNKRIGIYEHSSAGRDLYATLFERLGATTLSLGRSDEFVPIDTEAVAAEDIEQAKRWVTEHQLDAVFSTDGDGDRPLLSDESGEYLRGDILGLLAAKALGIDSLALPVSCNTSVEGCGVFTQIMRTKIGSPYVIEAFDSLCQTSRCVAGFEANGGFLLASELTINGQVLPALPTRDAVLPVIALLSYVEHSSIQEQIAALPKRYTAADRLQGIEREVSTQLLEQALTDATAFLQSVGLAQLQVVDVDQTDGLRLKLSDQSYLHLRPSGNAPELRCYVETESSHSSQQRVDAVLAAISNQRR</sequence>
<comment type="similarity">
    <text evidence="2 7">Belongs to the phosphohexose mutase family.</text>
</comment>
<dbReference type="EMBL" id="JAFEUM010000002">
    <property type="protein sequence ID" value="MBM7036291.1"/>
    <property type="molecule type" value="Genomic_DNA"/>
</dbReference>
<dbReference type="SUPFAM" id="SSF55957">
    <property type="entry name" value="Phosphoglucomutase, C-terminal domain"/>
    <property type="match status" value="1"/>
</dbReference>
<evidence type="ECO:0000256" key="7">
    <source>
        <dbReference type="RuleBase" id="RU004326"/>
    </source>
</evidence>
<dbReference type="InterPro" id="IPR036900">
    <property type="entry name" value="A-D-PHexomutase_C_sf"/>
</dbReference>
<keyword evidence="6" id="KW-0413">Isomerase</keyword>
<comment type="cofactor">
    <cofactor evidence="1">
        <name>Mg(2+)</name>
        <dbReference type="ChEBI" id="CHEBI:18420"/>
    </cofactor>
</comment>
<evidence type="ECO:0000313" key="12">
    <source>
        <dbReference type="EMBL" id="MBM7036291.1"/>
    </source>
</evidence>
<dbReference type="Gene3D" id="3.40.120.10">
    <property type="entry name" value="Alpha-D-Glucose-1,6-Bisphosphate, subunit A, domain 3"/>
    <property type="match status" value="3"/>
</dbReference>
<dbReference type="Gene3D" id="3.30.310.50">
    <property type="entry name" value="Alpha-D-phosphohexomutase, C-terminal domain"/>
    <property type="match status" value="1"/>
</dbReference>
<evidence type="ECO:0000259" key="11">
    <source>
        <dbReference type="Pfam" id="PF02880"/>
    </source>
</evidence>
<evidence type="ECO:0000256" key="5">
    <source>
        <dbReference type="ARBA" id="ARBA00022842"/>
    </source>
</evidence>
<dbReference type="Pfam" id="PF02879">
    <property type="entry name" value="PGM_PMM_II"/>
    <property type="match status" value="1"/>
</dbReference>
<dbReference type="PANTHER" id="PTHR42946:SF1">
    <property type="entry name" value="PHOSPHOGLUCOMUTASE (ALPHA-D-GLUCOSE-1,6-BISPHOSPHATE-DEPENDENT)"/>
    <property type="match status" value="1"/>
</dbReference>
<keyword evidence="13" id="KW-1185">Reference proteome</keyword>
<evidence type="ECO:0000313" key="13">
    <source>
        <dbReference type="Proteomes" id="UP000809621"/>
    </source>
</evidence>
<dbReference type="Pfam" id="PF00408">
    <property type="entry name" value="PGM_PMM_IV"/>
    <property type="match status" value="1"/>
</dbReference>
<reference evidence="12 13" key="1">
    <citation type="submission" date="2021-02" db="EMBL/GenBank/DDBJ databases">
        <authorList>
            <person name="Park J.-S."/>
        </authorList>
    </citation>
    <scope>NUCLEOTIDE SEQUENCE [LARGE SCALE GENOMIC DNA]</scope>
    <source>
        <strain evidence="12 13">188UL20-2</strain>
    </source>
</reference>
<feature type="domain" description="Alpha-D-phosphohexomutase alpha/beta/alpha" evidence="11">
    <location>
        <begin position="284"/>
        <end position="381"/>
    </location>
</feature>
<dbReference type="RefSeq" id="WP_205157870.1">
    <property type="nucleotide sequence ID" value="NZ_JAFEUM010000002.1"/>
</dbReference>
<comment type="caution">
    <text evidence="12">The sequence shown here is derived from an EMBL/GenBank/DDBJ whole genome shotgun (WGS) entry which is preliminary data.</text>
</comment>
<name>A0ABS2HHZ9_9VIBR</name>
<evidence type="ECO:0000256" key="4">
    <source>
        <dbReference type="ARBA" id="ARBA00022723"/>
    </source>
</evidence>
<dbReference type="Pfam" id="PF02878">
    <property type="entry name" value="PGM_PMM_I"/>
    <property type="match status" value="1"/>
</dbReference>
<proteinExistence type="inferred from homology"/>
<evidence type="ECO:0000259" key="8">
    <source>
        <dbReference type="Pfam" id="PF00408"/>
    </source>
</evidence>
<dbReference type="InterPro" id="IPR016055">
    <property type="entry name" value="A-D-PHexomutase_a/b/a-I/II/III"/>
</dbReference>
<dbReference type="PANTHER" id="PTHR42946">
    <property type="entry name" value="PHOSPHOHEXOSE MUTASE"/>
    <property type="match status" value="1"/>
</dbReference>
<evidence type="ECO:0000256" key="1">
    <source>
        <dbReference type="ARBA" id="ARBA00001946"/>
    </source>
</evidence>
<evidence type="ECO:0000259" key="9">
    <source>
        <dbReference type="Pfam" id="PF02878"/>
    </source>
</evidence>
<dbReference type="SUPFAM" id="SSF53738">
    <property type="entry name" value="Phosphoglucomutase, first 3 domains"/>
    <property type="match status" value="2"/>
</dbReference>
<keyword evidence="3" id="KW-0597">Phosphoprotein</keyword>
<keyword evidence="5 7" id="KW-0460">Magnesium</keyword>
<dbReference type="InterPro" id="IPR005843">
    <property type="entry name" value="A-D-PHexomutase_C"/>
</dbReference>
<evidence type="ECO:0000256" key="2">
    <source>
        <dbReference type="ARBA" id="ARBA00010231"/>
    </source>
</evidence>
<accession>A0ABS2HHZ9</accession>
<dbReference type="CDD" id="cd03088">
    <property type="entry name" value="ManB"/>
    <property type="match status" value="1"/>
</dbReference>
<feature type="domain" description="Alpha-D-phosphohexomutase C-terminal" evidence="8">
    <location>
        <begin position="412"/>
        <end position="468"/>
    </location>
</feature>
<dbReference type="InterPro" id="IPR005844">
    <property type="entry name" value="A-D-PHexomutase_a/b/a-I"/>
</dbReference>